<reference evidence="2" key="1">
    <citation type="journal article" date="2019" name="IScience">
        <title>Narwhal Genome Reveals Long-Term Low Genetic Diversity despite Current Large Abundance Size.</title>
        <authorList>
            <person name="Westbury M.V."/>
            <person name="Petersen B."/>
            <person name="Garde E."/>
            <person name="Heide-Jorgensen M.P."/>
            <person name="Lorenzen E.D."/>
        </authorList>
    </citation>
    <scope>NUCLEOTIDE SEQUENCE [LARGE SCALE GENOMIC DNA]</scope>
</reference>
<evidence type="ECO:0000313" key="2">
    <source>
        <dbReference type="Proteomes" id="UP000308365"/>
    </source>
</evidence>
<organism evidence="1 2">
    <name type="scientific">Monodon monoceros</name>
    <name type="common">Narwhal</name>
    <name type="synonym">Ceratodon monodon</name>
    <dbReference type="NCBI Taxonomy" id="40151"/>
    <lineage>
        <taxon>Eukaryota</taxon>
        <taxon>Metazoa</taxon>
        <taxon>Chordata</taxon>
        <taxon>Craniata</taxon>
        <taxon>Vertebrata</taxon>
        <taxon>Euteleostomi</taxon>
        <taxon>Mammalia</taxon>
        <taxon>Eutheria</taxon>
        <taxon>Laurasiatheria</taxon>
        <taxon>Artiodactyla</taxon>
        <taxon>Whippomorpha</taxon>
        <taxon>Cetacea</taxon>
        <taxon>Odontoceti</taxon>
        <taxon>Monodontidae</taxon>
        <taxon>Monodon</taxon>
    </lineage>
</organism>
<dbReference type="Proteomes" id="UP000308365">
    <property type="component" value="Unassembled WGS sequence"/>
</dbReference>
<accession>A0A4U1FF03</accession>
<sequence length="116" mass="13714">GCSLWQKHLRETRYKENNVKYARKHSSREECVSVSKRRPSWLCSVLGLKSHIFSLPEEKHPFMCEYAGWCKRFAIKHSLTRHADMKKMKIKVKASHEKSSWAFHLSACISSKRKHQ</sequence>
<evidence type="ECO:0000313" key="1">
    <source>
        <dbReference type="EMBL" id="TKC48372.1"/>
    </source>
</evidence>
<evidence type="ECO:0008006" key="3">
    <source>
        <dbReference type="Google" id="ProtNLM"/>
    </source>
</evidence>
<dbReference type="AlphaFoldDB" id="A0A4U1FF03"/>
<name>A0A4U1FF03_MONMO</name>
<comment type="caution">
    <text evidence="1">The sequence shown here is derived from an EMBL/GenBank/DDBJ whole genome shotgun (WGS) entry which is preliminary data.</text>
</comment>
<protein>
    <recommendedName>
        <fullName evidence="3">C2H2-type domain-containing protein</fullName>
    </recommendedName>
</protein>
<feature type="non-terminal residue" evidence="1">
    <location>
        <position position="1"/>
    </location>
</feature>
<proteinExistence type="predicted"/>
<gene>
    <name evidence="1" type="ORF">EI555_004725</name>
</gene>
<dbReference type="EMBL" id="RWIC01000164">
    <property type="protein sequence ID" value="TKC48372.1"/>
    <property type="molecule type" value="Genomic_DNA"/>
</dbReference>